<evidence type="ECO:0000313" key="5">
    <source>
        <dbReference type="Proteomes" id="UP000028349"/>
    </source>
</evidence>
<name>A0A448NTA1_9FLAO</name>
<sequence length="891" mass="101417">MKKKRFRIFSIILGILLLLFLIVNFGLNFWLKSNLPRYIKNNSEYIITYKTLDIDAGTGNILSTGITINSQNPDRNDKLGLQGTIDSLSISRLGIYDLIFKKNFTTDKLTLKSPNLNIILAKPSEDKTGEKKKLPNFENITITNGNIQIFKSTNEKILAVKELDFMVQDLRITEKSEENNLPVAFEKYHLKGKEFFYQPDNIYSFAAASIATEDGQMKVKDFAMIPLLSYQNFLKYYPKKRNLFEVKATEMSFKDILIKKNKLSLTNVKFDSPEIKMFTTDVKSEQKKKSFTYDVNLENVLLNNAKINILKSNGTTLFGADNLTMNITRLVMNDETAKGNIPFQYENFDIKGKNINYGSATQNVKVASLKINPKSADLLNVSVKPTSFHPDKTSLDLMAQRLQLKINTWEFLENKLKLDVETVLVNQLNGKIKTANNPKKKKPTFEGIQFPLKIKNVIVKNSNLEIDSKNQPLVFKDLNANIQQIEMNEQTIKDGIPFKTGNYSLTTRNFIYKTKFYNLSASLLKLNKNTIQISNFTMKPTVSRAQYIKMIPTEKDLYDLKINQVNANGKWDLASATKFLDVENITVSNMDANIFRSKIPNDDLTTKPMYSQLLRSIKFPVFVKNLEVKNSLLVYEEDTKKSEGPGKLTFNNFNMNVKNLNSGKMKGKPTLVPIAITCKFMNASPMNVKWSFDTANRNEAFAISGNISDLPASRINPFIEPYLKIQATGLISDLIFNFKGTQHGINGTLKMVHQNLKIAILKQTGEKDKILSAVANIFVKTDSGIYPESVVVENVERDKTKSFFNMFWRGIEQGLKKTLIGKNAPKTEQSIKNTVGNTKSALEQNKIELQETKTEVKEKVETVKEKIQEKKEVVKEKGFFKNLFKKKSDSQ</sequence>
<feature type="coiled-coil region" evidence="1">
    <location>
        <begin position="839"/>
        <end position="877"/>
    </location>
</feature>
<protein>
    <submittedName>
        <fullName evidence="4">Domain of Uncharacterized Function (DUF748)</fullName>
    </submittedName>
</protein>
<evidence type="ECO:0000313" key="3">
    <source>
        <dbReference type="EMBL" id="KEY18114.1"/>
    </source>
</evidence>
<dbReference type="STRING" id="266748.HY04_06205"/>
<dbReference type="AlphaFoldDB" id="A0A448NTA1"/>
<evidence type="ECO:0000256" key="2">
    <source>
        <dbReference type="SAM" id="Phobius"/>
    </source>
</evidence>
<evidence type="ECO:0000313" key="6">
    <source>
        <dbReference type="Proteomes" id="UP000270036"/>
    </source>
</evidence>
<dbReference type="OrthoDB" id="1412480at2"/>
<feature type="transmembrane region" description="Helical" evidence="2">
    <location>
        <begin position="12"/>
        <end position="31"/>
    </location>
</feature>
<reference evidence="3 5" key="1">
    <citation type="submission" date="2014-07" db="EMBL/GenBank/DDBJ databases">
        <authorList>
            <person name="Pisani N.G."/>
            <person name="Newman J.D."/>
        </authorList>
    </citation>
    <scope>NUCLEOTIDE SEQUENCE [LARGE SCALE GENOMIC DNA]</scope>
    <source>
        <strain evidence="3 5">LMG 24720</strain>
    </source>
</reference>
<gene>
    <name evidence="3" type="ORF">HY04_06205</name>
    <name evidence="4" type="ORF">NCTC13489_02254</name>
</gene>
<dbReference type="RefSeq" id="WP_034718189.1">
    <property type="nucleotide sequence ID" value="NZ_FOIX01000001.1"/>
</dbReference>
<dbReference type="EMBL" id="LR134441">
    <property type="protein sequence ID" value="VEI00705.1"/>
    <property type="molecule type" value="Genomic_DNA"/>
</dbReference>
<keyword evidence="1" id="KW-0175">Coiled coil</keyword>
<dbReference type="Proteomes" id="UP000270036">
    <property type="component" value="Chromosome"/>
</dbReference>
<keyword evidence="5" id="KW-1185">Reference proteome</keyword>
<dbReference type="EMBL" id="JPEP01000002">
    <property type="protein sequence ID" value="KEY18114.1"/>
    <property type="molecule type" value="Genomic_DNA"/>
</dbReference>
<dbReference type="KEGG" id="cant:NCTC13489_02254"/>
<proteinExistence type="predicted"/>
<evidence type="ECO:0000313" key="4">
    <source>
        <dbReference type="EMBL" id="VEI00705.1"/>
    </source>
</evidence>
<keyword evidence="2" id="KW-1133">Transmembrane helix</keyword>
<organism evidence="4 6">
    <name type="scientific">Kaistella antarctica</name>
    <dbReference type="NCBI Taxonomy" id="266748"/>
    <lineage>
        <taxon>Bacteria</taxon>
        <taxon>Pseudomonadati</taxon>
        <taxon>Bacteroidota</taxon>
        <taxon>Flavobacteriia</taxon>
        <taxon>Flavobacteriales</taxon>
        <taxon>Weeksellaceae</taxon>
        <taxon>Chryseobacterium group</taxon>
        <taxon>Kaistella</taxon>
    </lineage>
</organism>
<keyword evidence="2" id="KW-0812">Transmembrane</keyword>
<dbReference type="Proteomes" id="UP000028349">
    <property type="component" value="Unassembled WGS sequence"/>
</dbReference>
<evidence type="ECO:0000256" key="1">
    <source>
        <dbReference type="SAM" id="Coils"/>
    </source>
</evidence>
<keyword evidence="2" id="KW-0472">Membrane</keyword>
<reference evidence="4 6" key="2">
    <citation type="submission" date="2018-12" db="EMBL/GenBank/DDBJ databases">
        <authorList>
            <consortium name="Pathogen Informatics"/>
        </authorList>
    </citation>
    <scope>NUCLEOTIDE SEQUENCE [LARGE SCALE GENOMIC DNA]</scope>
    <source>
        <strain evidence="4 6">NCTC13489</strain>
    </source>
</reference>
<accession>A0A448NTA1</accession>